<protein>
    <submittedName>
        <fullName evidence="1">Gas vesicle protein GvpU</fullName>
    </submittedName>
</protein>
<dbReference type="OrthoDB" id="2404709at2"/>
<keyword evidence="2" id="KW-1185">Reference proteome</keyword>
<evidence type="ECO:0000313" key="1">
    <source>
        <dbReference type="EMBL" id="ALC83622.1"/>
    </source>
</evidence>
<dbReference type="AlphaFoldDB" id="A0A0M3RAR5"/>
<dbReference type="Proteomes" id="UP000067625">
    <property type="component" value="Chromosome"/>
</dbReference>
<dbReference type="PATRIC" id="fig|1441095.3.peg.4508"/>
<reference evidence="1 2" key="2">
    <citation type="journal article" date="2016" name="Int. J. Syst. Evol. Microbiol.">
        <title>Bacillus gobiensis sp. nov., isolated from a soil sample.</title>
        <authorList>
            <person name="Liu B."/>
            <person name="Liu G.H."/>
            <person name="Cetin S."/>
            <person name="Schumann P."/>
            <person name="Pan Z.Z."/>
            <person name="Chen Q.Q."/>
        </authorList>
    </citation>
    <scope>NUCLEOTIDE SEQUENCE [LARGE SCALE GENOMIC DNA]</scope>
    <source>
        <strain evidence="1 2">FJAT-4402</strain>
    </source>
</reference>
<dbReference type="NCBIfam" id="NF041667">
    <property type="entry name" value="GvpU"/>
    <property type="match status" value="1"/>
</dbReference>
<gene>
    <name evidence="1" type="ORF">AM592_20385</name>
</gene>
<proteinExistence type="predicted"/>
<sequence>MTSSPSKDSTLEFFVKASNKHEFSLDITLNVNGSVVTGTIISAHEYFETVSETFEDGNEIAQKISEGLVKASESAKNSSQESDIGFIHLKNTRIYNGDGKGTPSKGDILWRGKLDQVDGFFLGRISEG</sequence>
<dbReference type="STRING" id="1441095.AM592_20385"/>
<reference evidence="2" key="1">
    <citation type="submission" date="2015-08" db="EMBL/GenBank/DDBJ databases">
        <title>Genome sequencing project for genomic taxonomy and phylogenomics of Bacillus-like bacteria.</title>
        <authorList>
            <person name="Liu B."/>
            <person name="Wang J."/>
            <person name="Zhu Y."/>
            <person name="Liu G."/>
            <person name="Chen Q."/>
            <person name="Chen Z."/>
            <person name="Lan J."/>
            <person name="Che J."/>
            <person name="Ge C."/>
            <person name="Shi H."/>
            <person name="Pan Z."/>
            <person name="Liu X."/>
        </authorList>
    </citation>
    <scope>NUCLEOTIDE SEQUENCE [LARGE SCALE GENOMIC DNA]</scope>
    <source>
        <strain evidence="2">FJAT-4402</strain>
    </source>
</reference>
<organism evidence="1 2">
    <name type="scientific">Bacillus gobiensis</name>
    <dbReference type="NCBI Taxonomy" id="1441095"/>
    <lineage>
        <taxon>Bacteria</taxon>
        <taxon>Bacillati</taxon>
        <taxon>Bacillota</taxon>
        <taxon>Bacilli</taxon>
        <taxon>Bacillales</taxon>
        <taxon>Bacillaceae</taxon>
        <taxon>Bacillus</taxon>
    </lineage>
</organism>
<name>A0A0M3RAR5_9BACI</name>
<dbReference type="RefSeq" id="WP_053605478.1">
    <property type="nucleotide sequence ID" value="NZ_CP012600.1"/>
</dbReference>
<dbReference type="EMBL" id="CP012600">
    <property type="protein sequence ID" value="ALC83622.1"/>
    <property type="molecule type" value="Genomic_DNA"/>
</dbReference>
<dbReference type="InterPro" id="IPR049644">
    <property type="entry name" value="GvpU-like"/>
</dbReference>
<evidence type="ECO:0000313" key="2">
    <source>
        <dbReference type="Proteomes" id="UP000067625"/>
    </source>
</evidence>
<accession>A0A0M3RAR5</accession>